<dbReference type="Proteomes" id="UP000838749">
    <property type="component" value="Unassembled WGS sequence"/>
</dbReference>
<accession>A0ABM9B8Q3</accession>
<keyword evidence="1" id="KW-0472">Membrane</keyword>
<comment type="caution">
    <text evidence="2">The sequence shown here is derived from an EMBL/GenBank/DDBJ whole genome shotgun (WGS) entry which is preliminary data.</text>
</comment>
<keyword evidence="3" id="KW-1185">Reference proteome</keyword>
<name>A0ABM9B8Q3_9BACL</name>
<protein>
    <submittedName>
        <fullName evidence="2">Uncharacterized protein</fullName>
    </submittedName>
</protein>
<evidence type="ECO:0000313" key="3">
    <source>
        <dbReference type="Proteomes" id="UP000838749"/>
    </source>
</evidence>
<feature type="transmembrane region" description="Helical" evidence="1">
    <location>
        <begin position="28"/>
        <end position="45"/>
    </location>
</feature>
<proteinExistence type="predicted"/>
<evidence type="ECO:0000313" key="2">
    <source>
        <dbReference type="EMBL" id="CAH1054912.1"/>
    </source>
</evidence>
<sequence length="109" mass="12593">MGLPAGELLPSVDPVHRSRWKMKNKHKLFFMAFPFLVVTFIFYYLPISGWTYAFYDFVPGIPLSDTPYVGLKWFKTIVSNPTQTAVRKVPTTVLYTETVSWLRCILAQV</sequence>
<evidence type="ECO:0000256" key="1">
    <source>
        <dbReference type="SAM" id="Phobius"/>
    </source>
</evidence>
<organism evidence="2 3">
    <name type="scientific">Paenibacillus pseudetheri</name>
    <dbReference type="NCBI Taxonomy" id="2897682"/>
    <lineage>
        <taxon>Bacteria</taxon>
        <taxon>Bacillati</taxon>
        <taxon>Bacillota</taxon>
        <taxon>Bacilli</taxon>
        <taxon>Bacillales</taxon>
        <taxon>Paenibacillaceae</taxon>
        <taxon>Paenibacillus</taxon>
    </lineage>
</organism>
<gene>
    <name evidence="2" type="ORF">PAECIP111894_01062</name>
</gene>
<reference evidence="2" key="1">
    <citation type="submission" date="2021-12" db="EMBL/GenBank/DDBJ databases">
        <authorList>
            <person name="Criscuolo A."/>
        </authorList>
    </citation>
    <scope>NUCLEOTIDE SEQUENCE</scope>
    <source>
        <strain evidence="2">CIP111894</strain>
    </source>
</reference>
<keyword evidence="1" id="KW-1133">Transmembrane helix</keyword>
<dbReference type="EMBL" id="CAKMAB010000004">
    <property type="protein sequence ID" value="CAH1054912.1"/>
    <property type="molecule type" value="Genomic_DNA"/>
</dbReference>
<keyword evidence="1" id="KW-0812">Transmembrane</keyword>
<dbReference type="RefSeq" id="WP_234532096.1">
    <property type="nucleotide sequence ID" value="NZ_CAKMAB010000004.1"/>
</dbReference>